<organism evidence="1 2">
    <name type="scientific">Platanthera zijinensis</name>
    <dbReference type="NCBI Taxonomy" id="2320716"/>
    <lineage>
        <taxon>Eukaryota</taxon>
        <taxon>Viridiplantae</taxon>
        <taxon>Streptophyta</taxon>
        <taxon>Embryophyta</taxon>
        <taxon>Tracheophyta</taxon>
        <taxon>Spermatophyta</taxon>
        <taxon>Magnoliopsida</taxon>
        <taxon>Liliopsida</taxon>
        <taxon>Asparagales</taxon>
        <taxon>Orchidaceae</taxon>
        <taxon>Orchidoideae</taxon>
        <taxon>Orchideae</taxon>
        <taxon>Orchidinae</taxon>
        <taxon>Platanthera</taxon>
    </lineage>
</organism>
<proteinExistence type="predicted"/>
<keyword evidence="2" id="KW-1185">Reference proteome</keyword>
<dbReference type="AlphaFoldDB" id="A0AAP0BLZ5"/>
<sequence>MESLAAMCEAFVPSLYAQELKSSNGNEGPAGQWVKDLQDFYLASGSQSPVPDEASSILSSPSDLLSFGSMFCFSHISSFLC</sequence>
<accession>A0AAP0BLZ5</accession>
<gene>
    <name evidence="1" type="ORF">KSP39_PZI009447</name>
</gene>
<reference evidence="1 2" key="1">
    <citation type="journal article" date="2022" name="Nat. Plants">
        <title>Genomes of leafy and leafless Platanthera orchids illuminate the evolution of mycoheterotrophy.</title>
        <authorList>
            <person name="Li M.H."/>
            <person name="Liu K.W."/>
            <person name="Li Z."/>
            <person name="Lu H.C."/>
            <person name="Ye Q.L."/>
            <person name="Zhang D."/>
            <person name="Wang J.Y."/>
            <person name="Li Y.F."/>
            <person name="Zhong Z.M."/>
            <person name="Liu X."/>
            <person name="Yu X."/>
            <person name="Liu D.K."/>
            <person name="Tu X.D."/>
            <person name="Liu B."/>
            <person name="Hao Y."/>
            <person name="Liao X.Y."/>
            <person name="Jiang Y.T."/>
            <person name="Sun W.H."/>
            <person name="Chen J."/>
            <person name="Chen Y.Q."/>
            <person name="Ai Y."/>
            <person name="Zhai J.W."/>
            <person name="Wu S.S."/>
            <person name="Zhou Z."/>
            <person name="Hsiao Y.Y."/>
            <person name="Wu W.L."/>
            <person name="Chen Y.Y."/>
            <person name="Lin Y.F."/>
            <person name="Hsu J.L."/>
            <person name="Li C.Y."/>
            <person name="Wang Z.W."/>
            <person name="Zhao X."/>
            <person name="Zhong W.Y."/>
            <person name="Ma X.K."/>
            <person name="Ma L."/>
            <person name="Huang J."/>
            <person name="Chen G.Z."/>
            <person name="Huang M.Z."/>
            <person name="Huang L."/>
            <person name="Peng D.H."/>
            <person name="Luo Y.B."/>
            <person name="Zou S.Q."/>
            <person name="Chen S.P."/>
            <person name="Lan S."/>
            <person name="Tsai W.C."/>
            <person name="Van de Peer Y."/>
            <person name="Liu Z.J."/>
        </authorList>
    </citation>
    <scope>NUCLEOTIDE SEQUENCE [LARGE SCALE GENOMIC DNA]</scope>
    <source>
        <strain evidence="1">Lor287</strain>
    </source>
</reference>
<evidence type="ECO:0000313" key="2">
    <source>
        <dbReference type="Proteomes" id="UP001418222"/>
    </source>
</evidence>
<comment type="caution">
    <text evidence="1">The sequence shown here is derived from an EMBL/GenBank/DDBJ whole genome shotgun (WGS) entry which is preliminary data.</text>
</comment>
<dbReference type="EMBL" id="JBBWWQ010000007">
    <property type="protein sequence ID" value="KAK8942865.1"/>
    <property type="molecule type" value="Genomic_DNA"/>
</dbReference>
<name>A0AAP0BLZ5_9ASPA</name>
<dbReference type="Proteomes" id="UP001418222">
    <property type="component" value="Unassembled WGS sequence"/>
</dbReference>
<evidence type="ECO:0000313" key="1">
    <source>
        <dbReference type="EMBL" id="KAK8942865.1"/>
    </source>
</evidence>
<protein>
    <submittedName>
        <fullName evidence="1">Uncharacterized protein</fullName>
    </submittedName>
</protein>